<reference evidence="13" key="2">
    <citation type="submission" date="2025-08" db="UniProtKB">
        <authorList>
            <consortium name="Ensembl"/>
        </authorList>
    </citation>
    <scope>IDENTIFICATION</scope>
</reference>
<dbReference type="InterPro" id="IPR007110">
    <property type="entry name" value="Ig-like_dom"/>
</dbReference>
<evidence type="ECO:0000259" key="12">
    <source>
        <dbReference type="PROSITE" id="PS50835"/>
    </source>
</evidence>
<reference evidence="13 14" key="1">
    <citation type="submission" date="2016-04" db="EMBL/GenBank/DDBJ databases">
        <title>Polished mammalian reference genomes with single-molecule sequencing and chromosome conformation capture applied to the Capra hircus genome.</title>
        <authorList>
            <person name="Bickhart D.M."/>
            <person name="Koren S."/>
            <person name="Rosen B."/>
            <person name="Hastie A."/>
            <person name="Liachko I."/>
            <person name="Sullivan S.T."/>
            <person name="Burton J."/>
            <person name="Sayre B.L."/>
            <person name="Huson H.J."/>
            <person name="Lee J."/>
            <person name="Lam E."/>
            <person name="Kelley C.M."/>
            <person name="Hutchison J.L."/>
            <person name="Zhou Y."/>
            <person name="Sun J."/>
            <person name="Crisa A."/>
            <person name="Schwartz J.C."/>
            <person name="Hammond J.A."/>
            <person name="Schroeder S.G."/>
            <person name="Liu G.E."/>
            <person name="Dunham M."/>
            <person name="Shendure J."/>
            <person name="Sonstegard T.S."/>
            <person name="Phillippy A.M."/>
            <person name="Van Tassell C.P."/>
            <person name="Smith T.P."/>
        </authorList>
    </citation>
    <scope>NUCLEOTIDE SEQUENCE [LARGE SCALE GENOMIC DNA]</scope>
</reference>
<keyword evidence="4 11" id="KW-1133">Transmembrane helix</keyword>
<feature type="transmembrane region" description="Helical" evidence="11">
    <location>
        <begin position="211"/>
        <end position="233"/>
    </location>
</feature>
<dbReference type="Gene3D" id="2.60.40.10">
    <property type="entry name" value="Immunoglobulins"/>
    <property type="match status" value="1"/>
</dbReference>
<evidence type="ECO:0000256" key="5">
    <source>
        <dbReference type="ARBA" id="ARBA00023130"/>
    </source>
</evidence>
<evidence type="ECO:0000313" key="14">
    <source>
        <dbReference type="Proteomes" id="UP000291000"/>
    </source>
</evidence>
<dbReference type="GO" id="GO:0002250">
    <property type="term" value="P:adaptive immune response"/>
    <property type="evidence" value="ECO:0007669"/>
    <property type="project" value="UniProtKB-KW"/>
</dbReference>
<evidence type="ECO:0000256" key="8">
    <source>
        <dbReference type="ARBA" id="ARBA00023180"/>
    </source>
</evidence>
<dbReference type="Ensembl" id="ENSCHIT00000013325.1">
    <property type="protein sequence ID" value="ENSCHIP00000005630.1"/>
    <property type="gene ID" value="ENSCHIG00000009662.1"/>
</dbReference>
<reference evidence="13" key="3">
    <citation type="submission" date="2025-09" db="UniProtKB">
        <authorList>
            <consortium name="Ensembl"/>
        </authorList>
    </citation>
    <scope>IDENTIFICATION</scope>
</reference>
<dbReference type="Pfam" id="PF00969">
    <property type="entry name" value="MHC_II_beta"/>
    <property type="match status" value="1"/>
</dbReference>
<protein>
    <recommendedName>
        <fullName evidence="12">Ig-like domain-containing protein</fullName>
    </recommendedName>
</protein>
<evidence type="ECO:0000256" key="7">
    <source>
        <dbReference type="ARBA" id="ARBA00023157"/>
    </source>
</evidence>
<dbReference type="InterPro" id="IPR014745">
    <property type="entry name" value="MHC_II_a/b_N"/>
</dbReference>
<dbReference type="InterPro" id="IPR050160">
    <property type="entry name" value="MHC/Immunoglobulin"/>
</dbReference>
<dbReference type="PANTHER" id="PTHR19944">
    <property type="entry name" value="MHC CLASS II-RELATED"/>
    <property type="match status" value="1"/>
</dbReference>
<dbReference type="Proteomes" id="UP000291000">
    <property type="component" value="Chromosome 23"/>
</dbReference>
<dbReference type="SUPFAM" id="SSF48726">
    <property type="entry name" value="Immunoglobulin"/>
    <property type="match status" value="1"/>
</dbReference>
<dbReference type="FunFam" id="3.10.320.10:FF:000001">
    <property type="entry name" value="HLA class II histocompatibility antigen, DRB1-1 beta chain"/>
    <property type="match status" value="1"/>
</dbReference>
<evidence type="ECO:0000256" key="1">
    <source>
        <dbReference type="ARBA" id="ARBA00004479"/>
    </source>
</evidence>
<dbReference type="AlphaFoldDB" id="A0A452E0V1"/>
<dbReference type="Bgee" id="ENSCHIG00000009662">
    <property type="expression patterns" value="Expressed in ileum and 3 other cell types or tissues"/>
</dbReference>
<evidence type="ECO:0000256" key="3">
    <source>
        <dbReference type="ARBA" id="ARBA00022859"/>
    </source>
</evidence>
<proteinExistence type="predicted"/>
<dbReference type="GO" id="GO:0042613">
    <property type="term" value="C:MHC class II protein complex"/>
    <property type="evidence" value="ECO:0007669"/>
    <property type="project" value="UniProtKB-KW"/>
</dbReference>
<gene>
    <name evidence="13" type="primary">LOC102186442</name>
</gene>
<keyword evidence="9" id="KW-0491">MHC II</keyword>
<feature type="domain" description="Ig-like" evidence="12">
    <location>
        <begin position="109"/>
        <end position="197"/>
    </location>
</feature>
<evidence type="ECO:0000256" key="9">
    <source>
        <dbReference type="ARBA" id="ARBA00023182"/>
    </source>
</evidence>
<keyword evidence="14" id="KW-1185">Reference proteome</keyword>
<sequence>MYVLASPGGSDGKESAGSAGDLGKSECHFSNGTQQVRFLDRYIYNREELVRFDSLVGEYRARTEMGRPAAERWNRWPDAPQRARAAGHDFCASNYEFFASRTVQRRVEPTVTVYPVKSRPLWHHNLLVCSVNGFYPGHIEVKWFQNGQEEEAGVVSTGLIPNGDWTFQIMVMLEIVPQGGEVYTCHVEHPSRMSPVTAEWRAQDESSKEKMLSGIGACVLGLLFLGMGLLFYIRSPADCLEEEIWLYSMKFSEYNLCLVDLNFPRNPESTYG</sequence>
<dbReference type="FunFam" id="2.60.40.10:FF:000116">
    <property type="entry name" value="HLA class II histocompatibility antigen, DRB1-1 beta chain"/>
    <property type="match status" value="1"/>
</dbReference>
<dbReference type="InterPro" id="IPR011162">
    <property type="entry name" value="MHC_I/II-like_Ag-recog"/>
</dbReference>
<dbReference type="EMBL" id="LWLT01000028">
    <property type="status" value="NOT_ANNOTATED_CDS"/>
    <property type="molecule type" value="Genomic_DNA"/>
</dbReference>
<keyword evidence="8" id="KW-0325">Glycoprotein</keyword>
<keyword evidence="6 11" id="KW-0472">Membrane</keyword>
<dbReference type="Gene3D" id="3.10.320.10">
    <property type="entry name" value="Class II Histocompatibility Antigen, M Beta Chain, Chain B, domain 1"/>
    <property type="match status" value="1"/>
</dbReference>
<dbReference type="GO" id="GO:0002504">
    <property type="term" value="P:antigen processing and presentation of peptide or polysaccharide antigen via MHC class II"/>
    <property type="evidence" value="ECO:0007669"/>
    <property type="project" value="UniProtKB-KW"/>
</dbReference>
<keyword evidence="2 11" id="KW-0812">Transmembrane</keyword>
<evidence type="ECO:0000256" key="4">
    <source>
        <dbReference type="ARBA" id="ARBA00022989"/>
    </source>
</evidence>
<dbReference type="InterPro" id="IPR003006">
    <property type="entry name" value="Ig/MHC_CS"/>
</dbReference>
<dbReference type="SMART" id="SM00407">
    <property type="entry name" value="IGc1"/>
    <property type="match status" value="1"/>
</dbReference>
<organism evidence="13 14">
    <name type="scientific">Capra hircus</name>
    <name type="common">Goat</name>
    <dbReference type="NCBI Taxonomy" id="9925"/>
    <lineage>
        <taxon>Eukaryota</taxon>
        <taxon>Metazoa</taxon>
        <taxon>Chordata</taxon>
        <taxon>Craniata</taxon>
        <taxon>Vertebrata</taxon>
        <taxon>Euteleostomi</taxon>
        <taxon>Mammalia</taxon>
        <taxon>Eutheria</taxon>
        <taxon>Laurasiatheria</taxon>
        <taxon>Artiodactyla</taxon>
        <taxon>Ruminantia</taxon>
        <taxon>Pecora</taxon>
        <taxon>Bovidae</taxon>
        <taxon>Caprinae</taxon>
        <taxon>Capra</taxon>
    </lineage>
</organism>
<name>A0A452E0V1_CAPHI</name>
<dbReference type="Pfam" id="PF07654">
    <property type="entry name" value="C1-set"/>
    <property type="match status" value="1"/>
</dbReference>
<feature type="region of interest" description="Disordered" evidence="10">
    <location>
        <begin position="1"/>
        <end position="24"/>
    </location>
</feature>
<evidence type="ECO:0000256" key="2">
    <source>
        <dbReference type="ARBA" id="ARBA00022692"/>
    </source>
</evidence>
<evidence type="ECO:0000256" key="10">
    <source>
        <dbReference type="SAM" id="MobiDB-lite"/>
    </source>
</evidence>
<dbReference type="InterPro" id="IPR013783">
    <property type="entry name" value="Ig-like_fold"/>
</dbReference>
<dbReference type="PROSITE" id="PS00290">
    <property type="entry name" value="IG_MHC"/>
    <property type="match status" value="1"/>
</dbReference>
<dbReference type="InterPro" id="IPR003597">
    <property type="entry name" value="Ig_C1-set"/>
</dbReference>
<accession>A0A452E0V1</accession>
<evidence type="ECO:0000256" key="6">
    <source>
        <dbReference type="ARBA" id="ARBA00023136"/>
    </source>
</evidence>
<comment type="subcellular location">
    <subcellularLocation>
        <location evidence="1">Membrane</location>
        <topology evidence="1">Single-pass type I membrane protein</topology>
    </subcellularLocation>
</comment>
<dbReference type="SMART" id="SM00921">
    <property type="entry name" value="MHC_II_beta"/>
    <property type="match status" value="1"/>
</dbReference>
<dbReference type="InterPro" id="IPR000353">
    <property type="entry name" value="MHC_II_b_N"/>
</dbReference>
<keyword evidence="5" id="KW-1064">Adaptive immunity</keyword>
<dbReference type="SUPFAM" id="SSF54452">
    <property type="entry name" value="MHC antigen-recognition domain"/>
    <property type="match status" value="1"/>
</dbReference>
<evidence type="ECO:0000256" key="11">
    <source>
        <dbReference type="SAM" id="Phobius"/>
    </source>
</evidence>
<dbReference type="PANTHER" id="PTHR19944:SF99">
    <property type="entry name" value="HLA CLASS II HISTOCOMPATIBILITY ANTIGEN, DRB1 BETA CHAIN"/>
    <property type="match status" value="1"/>
</dbReference>
<keyword evidence="3" id="KW-0391">Immunity</keyword>
<dbReference type="GeneTree" id="ENSGT00940000155371"/>
<dbReference type="InterPro" id="IPR036179">
    <property type="entry name" value="Ig-like_dom_sf"/>
</dbReference>
<keyword evidence="7" id="KW-1015">Disulfide bond</keyword>
<dbReference type="PROSITE" id="PS50835">
    <property type="entry name" value="IG_LIKE"/>
    <property type="match status" value="1"/>
</dbReference>
<evidence type="ECO:0000313" key="13">
    <source>
        <dbReference type="Ensembl" id="ENSCHIP00000005630.1"/>
    </source>
</evidence>